<evidence type="ECO:0000313" key="2">
    <source>
        <dbReference type="Proteomes" id="UP001496627"/>
    </source>
</evidence>
<dbReference type="InterPro" id="IPR051698">
    <property type="entry name" value="Transposase_11-like"/>
</dbReference>
<feature type="non-terminal residue" evidence="1">
    <location>
        <position position="1"/>
    </location>
</feature>
<dbReference type="PANTHER" id="PTHR30298:SF0">
    <property type="entry name" value="PROTEIN YBFL-RELATED"/>
    <property type="match status" value="1"/>
</dbReference>
<evidence type="ECO:0000313" key="1">
    <source>
        <dbReference type="EMBL" id="MEQ1409850.1"/>
    </source>
</evidence>
<accession>A0ABV0MFG9</accession>
<dbReference type="EMBL" id="JBEAAL010000074">
    <property type="protein sequence ID" value="MEQ1409850.1"/>
    <property type="molecule type" value="Genomic_DNA"/>
</dbReference>
<keyword evidence="2" id="KW-1185">Reference proteome</keyword>
<protein>
    <submittedName>
        <fullName evidence="1">ISAs1 family transposase</fullName>
    </submittedName>
</protein>
<reference evidence="1 2" key="1">
    <citation type="submission" date="2024-05" db="EMBL/GenBank/DDBJ databases">
        <title>Neorhizobium sp. Rsf11, a plant growth promoting and heavy metal resistant PAH-degrader.</title>
        <authorList>
            <person name="Golubev S.N."/>
            <person name="Muratova A.Y."/>
            <person name="Markelova M.I."/>
        </authorList>
    </citation>
    <scope>NUCLEOTIDE SEQUENCE [LARGE SCALE GENOMIC DNA]</scope>
    <source>
        <strain evidence="1 2">Rsf11</strain>
    </source>
</reference>
<gene>
    <name evidence="1" type="ORF">ABK249_33730</name>
</gene>
<dbReference type="Proteomes" id="UP001496627">
    <property type="component" value="Unassembled WGS sequence"/>
</dbReference>
<organism evidence="1 2">
    <name type="scientific">Neorhizobium phenanthreniclasticum</name>
    <dbReference type="NCBI Taxonomy" id="3157917"/>
    <lineage>
        <taxon>Bacteria</taxon>
        <taxon>Pseudomonadati</taxon>
        <taxon>Pseudomonadota</taxon>
        <taxon>Alphaproteobacteria</taxon>
        <taxon>Hyphomicrobiales</taxon>
        <taxon>Rhizobiaceae</taxon>
        <taxon>Rhizobium/Agrobacterium group</taxon>
        <taxon>Neorhizobium</taxon>
    </lineage>
</organism>
<name>A0ABV0MFG9_9HYPH</name>
<comment type="caution">
    <text evidence="1">The sequence shown here is derived from an EMBL/GenBank/DDBJ whole genome shotgun (WGS) entry which is preliminary data.</text>
</comment>
<sequence length="63" mass="7373">WVLDMVFRDDECRVRTENAPANFTTIKHIATNLLRLPTTRDSLRSRRKIAAWDDDFLASLIAR</sequence>
<proteinExistence type="predicted"/>
<dbReference type="PANTHER" id="PTHR30298">
    <property type="entry name" value="H REPEAT-ASSOCIATED PREDICTED TRANSPOSASE"/>
    <property type="match status" value="1"/>
</dbReference>